<dbReference type="Pfam" id="PF01551">
    <property type="entry name" value="Peptidase_M23"/>
    <property type="match status" value="1"/>
</dbReference>
<sequence>MRILAVLLTVAVSVWSWPVASTEVVRAFDPPETPYGAGHRGIDIAAPAGTSVLAPDGGVVRFAGPVAGRPVVSIDHAGGLVSSFEPVQPSVSTGERVERGQPIGVLLAGHAGGERLHLGARLHGAYVDPLPLLSVERPVLLPMDGRKRSARRGAGRRGQARGCAPRYASDSRSSETWV</sequence>
<evidence type="ECO:0000313" key="5">
    <source>
        <dbReference type="EMBL" id="GAA1417608.1"/>
    </source>
</evidence>
<feature type="signal peptide" evidence="3">
    <location>
        <begin position="1"/>
        <end position="21"/>
    </location>
</feature>
<dbReference type="EMBL" id="BAAAKK010000001">
    <property type="protein sequence ID" value="GAA1417608.1"/>
    <property type="molecule type" value="Genomic_DNA"/>
</dbReference>
<dbReference type="PANTHER" id="PTHR21666:SF289">
    <property type="entry name" value="L-ALA--D-GLU ENDOPEPTIDASE"/>
    <property type="match status" value="1"/>
</dbReference>
<gene>
    <name evidence="5" type="ORF">GCM10009640_01990</name>
</gene>
<comment type="caution">
    <text evidence="5">The sequence shown here is derived from an EMBL/GenBank/DDBJ whole genome shotgun (WGS) entry which is preliminary data.</text>
</comment>
<accession>A0ABN1YNV4</accession>
<name>A0ABN1YNV4_9MICO</name>
<dbReference type="RefSeq" id="WP_343916450.1">
    <property type="nucleotide sequence ID" value="NZ_BAAAKK010000001.1"/>
</dbReference>
<feature type="chain" id="PRO_5047279737" description="M23ase beta-sheet core domain-containing protein" evidence="3">
    <location>
        <begin position="22"/>
        <end position="178"/>
    </location>
</feature>
<keyword evidence="6" id="KW-1185">Reference proteome</keyword>
<dbReference type="InterPro" id="IPR050570">
    <property type="entry name" value="Cell_wall_metabolism_enzyme"/>
</dbReference>
<protein>
    <recommendedName>
        <fullName evidence="4">M23ase beta-sheet core domain-containing protein</fullName>
    </recommendedName>
</protein>
<dbReference type="InterPro" id="IPR011055">
    <property type="entry name" value="Dup_hybrid_motif"/>
</dbReference>
<evidence type="ECO:0000259" key="4">
    <source>
        <dbReference type="Pfam" id="PF01551"/>
    </source>
</evidence>
<evidence type="ECO:0000256" key="2">
    <source>
        <dbReference type="SAM" id="MobiDB-lite"/>
    </source>
</evidence>
<dbReference type="InterPro" id="IPR016047">
    <property type="entry name" value="M23ase_b-sheet_dom"/>
</dbReference>
<organism evidence="5 6">
    <name type="scientific">Agrococcus citreus</name>
    <dbReference type="NCBI Taxonomy" id="84643"/>
    <lineage>
        <taxon>Bacteria</taxon>
        <taxon>Bacillati</taxon>
        <taxon>Actinomycetota</taxon>
        <taxon>Actinomycetes</taxon>
        <taxon>Micrococcales</taxon>
        <taxon>Microbacteriaceae</taxon>
        <taxon>Agrococcus</taxon>
    </lineage>
</organism>
<feature type="compositionally biased region" description="Basic residues" evidence="2">
    <location>
        <begin position="148"/>
        <end position="159"/>
    </location>
</feature>
<evidence type="ECO:0000256" key="3">
    <source>
        <dbReference type="SAM" id="SignalP"/>
    </source>
</evidence>
<feature type="domain" description="M23ase beta-sheet core" evidence="4">
    <location>
        <begin position="38"/>
        <end position="129"/>
    </location>
</feature>
<dbReference type="PANTHER" id="PTHR21666">
    <property type="entry name" value="PEPTIDASE-RELATED"/>
    <property type="match status" value="1"/>
</dbReference>
<reference evidence="5 6" key="1">
    <citation type="journal article" date="2019" name="Int. J. Syst. Evol. Microbiol.">
        <title>The Global Catalogue of Microorganisms (GCM) 10K type strain sequencing project: providing services to taxonomists for standard genome sequencing and annotation.</title>
        <authorList>
            <consortium name="The Broad Institute Genomics Platform"/>
            <consortium name="The Broad Institute Genome Sequencing Center for Infectious Disease"/>
            <person name="Wu L."/>
            <person name="Ma J."/>
        </authorList>
    </citation>
    <scope>NUCLEOTIDE SEQUENCE [LARGE SCALE GENOMIC DNA]</scope>
    <source>
        <strain evidence="5 6">JCM 12398</strain>
    </source>
</reference>
<evidence type="ECO:0000256" key="1">
    <source>
        <dbReference type="ARBA" id="ARBA00022729"/>
    </source>
</evidence>
<evidence type="ECO:0000313" key="6">
    <source>
        <dbReference type="Proteomes" id="UP001501266"/>
    </source>
</evidence>
<proteinExistence type="predicted"/>
<dbReference type="Gene3D" id="2.70.70.10">
    <property type="entry name" value="Glucose Permease (Domain IIA)"/>
    <property type="match status" value="1"/>
</dbReference>
<dbReference type="SUPFAM" id="SSF51261">
    <property type="entry name" value="Duplicated hybrid motif"/>
    <property type="match status" value="1"/>
</dbReference>
<dbReference type="CDD" id="cd12797">
    <property type="entry name" value="M23_peptidase"/>
    <property type="match status" value="1"/>
</dbReference>
<dbReference type="Proteomes" id="UP001501266">
    <property type="component" value="Unassembled WGS sequence"/>
</dbReference>
<keyword evidence="1 3" id="KW-0732">Signal</keyword>
<feature type="region of interest" description="Disordered" evidence="2">
    <location>
        <begin position="144"/>
        <end position="178"/>
    </location>
</feature>